<feature type="non-terminal residue" evidence="3">
    <location>
        <position position="1"/>
    </location>
</feature>
<proteinExistence type="predicted"/>
<feature type="domain" description="Teneurin-like YD-shell" evidence="2">
    <location>
        <begin position="839"/>
        <end position="1150"/>
    </location>
</feature>
<name>A0A9X4MBL8_9CYAN</name>
<comment type="caution">
    <text evidence="3">The sequence shown here is derived from an EMBL/GenBank/DDBJ whole genome shotgun (WGS) entry which is preliminary data.</text>
</comment>
<dbReference type="InterPro" id="IPR022385">
    <property type="entry name" value="Rhs_assc_core"/>
</dbReference>
<dbReference type="Proteomes" id="UP001152872">
    <property type="component" value="Unassembled WGS sequence"/>
</dbReference>
<evidence type="ECO:0000259" key="2">
    <source>
        <dbReference type="Pfam" id="PF25023"/>
    </source>
</evidence>
<dbReference type="InterPro" id="IPR006530">
    <property type="entry name" value="YD"/>
</dbReference>
<organism evidence="3 4">
    <name type="scientific">Pseudanabaena catenata USMAC16</name>
    <dbReference type="NCBI Taxonomy" id="1855837"/>
    <lineage>
        <taxon>Bacteria</taxon>
        <taxon>Bacillati</taxon>
        <taxon>Cyanobacteriota</taxon>
        <taxon>Cyanophyceae</taxon>
        <taxon>Pseudanabaenales</taxon>
        <taxon>Pseudanabaenaceae</taxon>
        <taxon>Pseudanabaena</taxon>
    </lineage>
</organism>
<reference evidence="3" key="1">
    <citation type="submission" date="2019-05" db="EMBL/GenBank/DDBJ databases">
        <title>Whole genome sequencing of Pseudanabaena catenata USMAC16.</title>
        <authorList>
            <person name="Khan Z."/>
            <person name="Omar W.M."/>
            <person name="Convey P."/>
            <person name="Merican F."/>
            <person name="Najimudin N."/>
        </authorList>
    </citation>
    <scope>NUCLEOTIDE SEQUENCE</scope>
    <source>
        <strain evidence="3">USMAC16</strain>
    </source>
</reference>
<dbReference type="Gene3D" id="2.180.10.10">
    <property type="entry name" value="RHS repeat-associated core"/>
    <property type="match status" value="3"/>
</dbReference>
<feature type="domain" description="Teneurin-like YD-shell" evidence="2">
    <location>
        <begin position="610"/>
        <end position="768"/>
    </location>
</feature>
<keyword evidence="1" id="KW-0677">Repeat</keyword>
<evidence type="ECO:0000313" key="3">
    <source>
        <dbReference type="EMBL" id="MDG3496398.1"/>
    </source>
</evidence>
<feature type="domain" description="Teneurin-like YD-shell" evidence="2">
    <location>
        <begin position="102"/>
        <end position="251"/>
    </location>
</feature>
<dbReference type="NCBIfam" id="TIGR03696">
    <property type="entry name" value="Rhs_assc_core"/>
    <property type="match status" value="1"/>
</dbReference>
<dbReference type="Pfam" id="PF25023">
    <property type="entry name" value="TEN_YD-shell"/>
    <property type="match status" value="3"/>
</dbReference>
<sequence length="1386" mass="152614">FITLPGGKRETFTFKPTRDPISSYFPAIDGYDASIYHPAFTSEKGSTSTLTVVDTKLSYIDGKYYSLGSGVAYNPADGYFGNKYILTTKEGIVYEIDGTTGDLNKVTNPNGNTLTFTDAGITSDTGKAVTFQRDASGRITSVTDPLGQVVKYQYDAKGDLIGVSDRESNTTQFKYAQPTRDHFLTEVVDPLGRSGVKNEYDAQGRLVKLVDALGKPVQLAYDPTNSTETVTDALGNPTTYVYDQRGNVVSEVDALTGMTTRTYDDENHLLSQTDALGRTMSYTYDSFGNRLSETDALGNSTRYTYGAYGRVLTETDALGNATVNAYDKRGNLLSRKDALGNVTSFDYDLRGQLTSTTDALGRSSNFSYDSFGRITGSTDSLGHTTSFSYDANGNQLSESTTVTTAEGIKEVKTVNTYDANGRLLTTTDAEGRITRTEYDANGKEKYSYDALNRRTEYKYDEKGQLIETIYADGTSTKSEYDAAGRQIASINQAGVKTVFVYDALGRLIETIEPDATPNDLSDNPRTKTEYDLAGEVLAQVDQRGNRTTFSYDLAGRQTEITDALNFKTIFAYDNAGRRVSVKDALNRTTSYVYDAIGRNTKTIFADGTFTMTDYDKLGRRVSTADQAGVSTRFEYDGLNRLTSVIDGLSQRTSYGYDELGRMIAQTDANGHTTRFEYDLVGERVAKVLPLGQRFTYLYDAVGNLKSQTDANGKTATMSYDVMNRLVNESYQDGTSFGYTYNLVGQRQTVTDGRGVTLFNYDVRDRLVSRVDPDGKSIAYTYDAASNRTSVMIPSGTTSYTFDALNRLDTITNGTDVTDYDYDAVGNLSRTVLPNGVIETRSYDGLNRLTKLESKKDGSVLSGFTYTLSPTGMRTSVTEQDGRKVDYKYDSLYRLTEEKITDSVNGNKTVGYTFDAVGNRLSKVDDGIQTSYVYDANDRLISDGISTYTYDANGNTLSVTKGSDVTVNTWDDSGRLIKAVISSATGTKTVEYKYNSTGIRVISIDDGVETRYLIDENRDYAQVLEEYKPDGTVIASYVYGHDLISENRNSMKSFYIYDGLGSTRALTNAAGTVTDSYNYDAYGTLLNSTGSSENSYRFAGEQFDKNLNQYYLRDRYYNQGVGRFTRSDSYQGNISNPLSLNKYLYANGNPVGFIDPTGKFSIAEFSAAESIRNTLAGIQTNAGGYLISATLNDGDYGLKEFLIDTALNVAVVGTFLALPYLYSKAFGSGISAIPPLGGRGPISNRPFDPNAAGGAIKQLTTRSVKITNKGIDRVVNHINGFDYDPGNQYMISRLKAIANGEIMPTQVDINFYTHELREGFRFQKLGYRPGVNYPPLGSVEQYNVWNNTHTATIEDFGGIGVELTDLYHPEAIRRSENYIAKLHGIRP</sequence>
<dbReference type="PANTHER" id="PTHR32305">
    <property type="match status" value="1"/>
</dbReference>
<keyword evidence="4" id="KW-1185">Reference proteome</keyword>
<dbReference type="InterPro" id="IPR056823">
    <property type="entry name" value="TEN-like_YD-shell"/>
</dbReference>
<accession>A0A9X4MBL8</accession>
<dbReference type="EMBL" id="VBTY01000181">
    <property type="protein sequence ID" value="MDG3496398.1"/>
    <property type="molecule type" value="Genomic_DNA"/>
</dbReference>
<dbReference type="RefSeq" id="WP_009628575.1">
    <property type="nucleotide sequence ID" value="NZ_VBTY01000181.1"/>
</dbReference>
<protein>
    <submittedName>
        <fullName evidence="3">RHS repeat-associated core domain-containing protein</fullName>
    </submittedName>
</protein>
<dbReference type="InterPro" id="IPR031325">
    <property type="entry name" value="RHS_repeat"/>
</dbReference>
<dbReference type="PANTHER" id="PTHR32305:SF15">
    <property type="entry name" value="PROTEIN RHSA-RELATED"/>
    <property type="match status" value="1"/>
</dbReference>
<evidence type="ECO:0000313" key="4">
    <source>
        <dbReference type="Proteomes" id="UP001152872"/>
    </source>
</evidence>
<gene>
    <name evidence="3" type="ORF">FEV09_17815</name>
</gene>
<dbReference type="NCBIfam" id="TIGR01643">
    <property type="entry name" value="YD_repeat_2x"/>
    <property type="match status" value="14"/>
</dbReference>
<evidence type="ECO:0000256" key="1">
    <source>
        <dbReference type="ARBA" id="ARBA00022737"/>
    </source>
</evidence>
<dbReference type="InterPro" id="IPR050708">
    <property type="entry name" value="T6SS_VgrG/RHS"/>
</dbReference>
<dbReference type="Gene3D" id="3.90.930.1">
    <property type="match status" value="1"/>
</dbReference>
<dbReference type="Pfam" id="PF05593">
    <property type="entry name" value="RHS_repeat"/>
    <property type="match status" value="7"/>
</dbReference>